<name>A0ABD1HRJ1_SALDI</name>
<proteinExistence type="predicted"/>
<feature type="region of interest" description="Disordered" evidence="1">
    <location>
        <begin position="1"/>
        <end position="84"/>
    </location>
</feature>
<dbReference type="AlphaFoldDB" id="A0ABD1HRJ1"/>
<dbReference type="EMBL" id="JBEAFC010000004">
    <property type="protein sequence ID" value="KAL1559056.1"/>
    <property type="molecule type" value="Genomic_DNA"/>
</dbReference>
<keyword evidence="3" id="KW-1185">Reference proteome</keyword>
<accession>A0ABD1HRJ1</accession>
<evidence type="ECO:0000313" key="3">
    <source>
        <dbReference type="Proteomes" id="UP001567538"/>
    </source>
</evidence>
<comment type="caution">
    <text evidence="2">The sequence shown here is derived from an EMBL/GenBank/DDBJ whole genome shotgun (WGS) entry which is preliminary data.</text>
</comment>
<organism evidence="2 3">
    <name type="scientific">Salvia divinorum</name>
    <name type="common">Maria pastora</name>
    <name type="synonym">Diviner's sage</name>
    <dbReference type="NCBI Taxonomy" id="28513"/>
    <lineage>
        <taxon>Eukaryota</taxon>
        <taxon>Viridiplantae</taxon>
        <taxon>Streptophyta</taxon>
        <taxon>Embryophyta</taxon>
        <taxon>Tracheophyta</taxon>
        <taxon>Spermatophyta</taxon>
        <taxon>Magnoliopsida</taxon>
        <taxon>eudicotyledons</taxon>
        <taxon>Gunneridae</taxon>
        <taxon>Pentapetalae</taxon>
        <taxon>asterids</taxon>
        <taxon>lamiids</taxon>
        <taxon>Lamiales</taxon>
        <taxon>Lamiaceae</taxon>
        <taxon>Nepetoideae</taxon>
        <taxon>Mentheae</taxon>
        <taxon>Salviinae</taxon>
        <taxon>Salvia</taxon>
        <taxon>Salvia subgen. Calosphace</taxon>
    </lineage>
</organism>
<dbReference type="PANTHER" id="PTHR37698">
    <property type="entry name" value="PHOTOSYNTHETIC NDH SUBUNIT OF SUBCOMPLEX B 1, CHLOROPLASTIC"/>
    <property type="match status" value="1"/>
</dbReference>
<protein>
    <submittedName>
        <fullName evidence="2">Photosynthetic NDH subunit of subcomplex B 1, chloroplastic</fullName>
    </submittedName>
</protein>
<dbReference type="InterPro" id="IPR044983">
    <property type="entry name" value="PNSB1"/>
</dbReference>
<sequence>MAALSPKPITPCLTLPPSTPSLQSTTLSFSTRRTASLSIPNAKKKNPWLDPFDQGDDPEMEYGQLFSDGKQDEDPRPPDNPGNPYGFLKFPQGYAVEVASLGLKIRGDVRRCCCVVSGGVYDNLLFFPAIQMIKDRYPGVQVDVLTTARGKQTYEINKNVRFADVYDVDDPFPEPAEYTDIIGQLKNRYYDMILSTKLAGIGHGAFLFMSSARDVVSYVYPNVNAAGAGLFLSETFTPATTNLAEGGYHMYREMIDWLGRPFRSVPRQALPPLKVSISRKVKEVVEAKYTSAGAVKGRYIVIHGIKSDSKASMQSKGDPDSLLPIEIWDDIASAISGLTPLFVIPHEKERENVEYVVGDDASIVFITTPGQLAALINDSAGVICTNTAAVQLANAREKPSITLFCSEDKAKVFVPNADEKKCAVISSKTGKLVDIDVEAVKTAVQIFSLPLAIA</sequence>
<evidence type="ECO:0000256" key="1">
    <source>
        <dbReference type="SAM" id="MobiDB-lite"/>
    </source>
</evidence>
<dbReference type="SUPFAM" id="SSF53756">
    <property type="entry name" value="UDP-Glycosyltransferase/glycogen phosphorylase"/>
    <property type="match status" value="1"/>
</dbReference>
<dbReference type="PANTHER" id="PTHR37698:SF1">
    <property type="entry name" value="PHOTOSYNTHETIC NDH SUBUNIT OF SUBCOMPLEX B 1, CHLOROPLASTIC"/>
    <property type="match status" value="1"/>
</dbReference>
<evidence type="ECO:0000313" key="2">
    <source>
        <dbReference type="EMBL" id="KAL1559056.1"/>
    </source>
</evidence>
<feature type="compositionally biased region" description="Low complexity" evidence="1">
    <location>
        <begin position="10"/>
        <end position="38"/>
    </location>
</feature>
<dbReference type="Proteomes" id="UP001567538">
    <property type="component" value="Unassembled WGS sequence"/>
</dbReference>
<gene>
    <name evidence="2" type="primary">PNSB1</name>
    <name evidence="2" type="ORF">AAHA92_09443</name>
</gene>
<dbReference type="Gene3D" id="3.40.50.2000">
    <property type="entry name" value="Glycogen Phosphorylase B"/>
    <property type="match status" value="2"/>
</dbReference>
<reference evidence="2 3" key="1">
    <citation type="submission" date="2024-06" db="EMBL/GenBank/DDBJ databases">
        <title>A chromosome level genome sequence of Diviner's sage (Salvia divinorum).</title>
        <authorList>
            <person name="Ford S.A."/>
            <person name="Ro D.-K."/>
            <person name="Ness R.W."/>
            <person name="Phillips M.A."/>
        </authorList>
    </citation>
    <scope>NUCLEOTIDE SEQUENCE [LARGE SCALE GENOMIC DNA]</scope>
    <source>
        <strain evidence="2">SAF-2024a</strain>
        <tissue evidence="2">Leaf</tissue>
    </source>
</reference>